<dbReference type="Pfam" id="PF17935">
    <property type="entry name" value="TetR_C_27"/>
    <property type="match status" value="1"/>
</dbReference>
<dbReference type="PROSITE" id="PS50977">
    <property type="entry name" value="HTH_TETR_2"/>
    <property type="match status" value="1"/>
</dbReference>
<dbReference type="GO" id="GO:0000976">
    <property type="term" value="F:transcription cis-regulatory region binding"/>
    <property type="evidence" value="ECO:0007669"/>
    <property type="project" value="TreeGrafter"/>
</dbReference>
<dbReference type="GO" id="GO:0003700">
    <property type="term" value="F:DNA-binding transcription factor activity"/>
    <property type="evidence" value="ECO:0007669"/>
    <property type="project" value="TreeGrafter"/>
</dbReference>
<keyword evidence="8" id="KW-1185">Reference proteome</keyword>
<evidence type="ECO:0000256" key="1">
    <source>
        <dbReference type="ARBA" id="ARBA00023015"/>
    </source>
</evidence>
<proteinExistence type="predicted"/>
<accession>A0AA37HQL2</accession>
<gene>
    <name evidence="7" type="primary">slmA_1</name>
    <name evidence="7" type="ORF">NBEOAGPD_3115</name>
</gene>
<feature type="region of interest" description="Disordered" evidence="5">
    <location>
        <begin position="44"/>
        <end position="86"/>
    </location>
</feature>
<dbReference type="Gene3D" id="1.10.357.10">
    <property type="entry name" value="Tetracycline Repressor, domain 2"/>
    <property type="match status" value="1"/>
</dbReference>
<dbReference type="InterPro" id="IPR001647">
    <property type="entry name" value="HTH_TetR"/>
</dbReference>
<comment type="caution">
    <text evidence="7">The sequence shown here is derived from an EMBL/GenBank/DDBJ whole genome shotgun (WGS) entry which is preliminary data.</text>
</comment>
<evidence type="ECO:0000256" key="2">
    <source>
        <dbReference type="ARBA" id="ARBA00023125"/>
    </source>
</evidence>
<dbReference type="EMBL" id="BPQM01000075">
    <property type="protein sequence ID" value="GJD79884.1"/>
    <property type="molecule type" value="Genomic_DNA"/>
</dbReference>
<dbReference type="InterPro" id="IPR041478">
    <property type="entry name" value="TetR_C_27"/>
</dbReference>
<keyword evidence="3" id="KW-0804">Transcription</keyword>
<dbReference type="PANTHER" id="PTHR30055">
    <property type="entry name" value="HTH-TYPE TRANSCRIPTIONAL REGULATOR RUTR"/>
    <property type="match status" value="1"/>
</dbReference>
<dbReference type="InterPro" id="IPR050109">
    <property type="entry name" value="HTH-type_TetR-like_transc_reg"/>
</dbReference>
<dbReference type="SUPFAM" id="SSF46689">
    <property type="entry name" value="Homeodomain-like"/>
    <property type="match status" value="1"/>
</dbReference>
<keyword evidence="1" id="KW-0805">Transcription regulation</keyword>
<evidence type="ECO:0000259" key="6">
    <source>
        <dbReference type="PROSITE" id="PS50977"/>
    </source>
</evidence>
<evidence type="ECO:0000256" key="4">
    <source>
        <dbReference type="PROSITE-ProRule" id="PRU00335"/>
    </source>
</evidence>
<keyword evidence="2 4" id="KW-0238">DNA-binding</keyword>
<reference evidence="7" key="2">
    <citation type="submission" date="2021-08" db="EMBL/GenBank/DDBJ databases">
        <authorList>
            <person name="Tani A."/>
            <person name="Ola A."/>
            <person name="Ogura Y."/>
            <person name="Katsura K."/>
            <person name="Hayashi T."/>
        </authorList>
    </citation>
    <scope>NUCLEOTIDE SEQUENCE</scope>
    <source>
        <strain evidence="7">NBRC 103626</strain>
    </source>
</reference>
<organism evidence="7 8">
    <name type="scientific">Methylobacterium gregans</name>
    <dbReference type="NCBI Taxonomy" id="374424"/>
    <lineage>
        <taxon>Bacteria</taxon>
        <taxon>Pseudomonadati</taxon>
        <taxon>Pseudomonadota</taxon>
        <taxon>Alphaproteobacteria</taxon>
        <taxon>Hyphomicrobiales</taxon>
        <taxon>Methylobacteriaceae</taxon>
        <taxon>Methylobacterium</taxon>
    </lineage>
</organism>
<evidence type="ECO:0000256" key="3">
    <source>
        <dbReference type="ARBA" id="ARBA00023163"/>
    </source>
</evidence>
<name>A0AA37HQL2_9HYPH</name>
<dbReference type="PANTHER" id="PTHR30055:SF151">
    <property type="entry name" value="TRANSCRIPTIONAL REGULATORY PROTEIN"/>
    <property type="match status" value="1"/>
</dbReference>
<protein>
    <submittedName>
        <fullName evidence="7">Nucleoid occlusion factor SlmA</fullName>
    </submittedName>
</protein>
<dbReference type="InterPro" id="IPR009057">
    <property type="entry name" value="Homeodomain-like_sf"/>
</dbReference>
<evidence type="ECO:0000256" key="5">
    <source>
        <dbReference type="SAM" id="MobiDB-lite"/>
    </source>
</evidence>
<evidence type="ECO:0000313" key="8">
    <source>
        <dbReference type="Proteomes" id="UP001055108"/>
    </source>
</evidence>
<evidence type="ECO:0000313" key="7">
    <source>
        <dbReference type="EMBL" id="GJD79884.1"/>
    </source>
</evidence>
<reference evidence="7" key="1">
    <citation type="journal article" date="2016" name="Front. Microbiol.">
        <title>Genome Sequence of the Piezophilic, Mesophilic Sulfate-Reducing Bacterium Desulfovibrio indicus J2T.</title>
        <authorList>
            <person name="Cao J."/>
            <person name="Maignien L."/>
            <person name="Shao Z."/>
            <person name="Alain K."/>
            <person name="Jebbar M."/>
        </authorList>
    </citation>
    <scope>NUCLEOTIDE SEQUENCE</scope>
    <source>
        <strain evidence="7">NBRC 103626</strain>
    </source>
</reference>
<dbReference type="AlphaFoldDB" id="A0AA37HQL2"/>
<dbReference type="Proteomes" id="UP001055108">
    <property type="component" value="Unassembled WGS sequence"/>
</dbReference>
<sequence length="285" mass="31032">MPLSTASQGETTRFTEASERFPVRWGFVSPYHLSSSRLPLPFVQPDPDLTSGSSAEALSEMPQTDGDVQAARADNRAGRSAAGLRNRPAPVSADVRLLGIATEHLARLGPKRVTVVAVAAEAGMTHANVYRYFPSKDALLDAVAGRWLRDIEAHLAGIADAPDPADDKIERLLTALATLQRDALASEPNLFAVHLDATVAARPIARRHRVRLRSLVERVVEEGMIAGTFSARDRERAIAYIFDASYRFTHPLAIQHDADVPRDLVEARFGAVIHAIQRVLRAGVL</sequence>
<dbReference type="Pfam" id="PF00440">
    <property type="entry name" value="TetR_N"/>
    <property type="match status" value="1"/>
</dbReference>
<feature type="DNA-binding region" description="H-T-H motif" evidence="4">
    <location>
        <begin position="114"/>
        <end position="133"/>
    </location>
</feature>
<feature type="domain" description="HTH tetR-type" evidence="6">
    <location>
        <begin position="91"/>
        <end position="151"/>
    </location>
</feature>